<name>A0A7E4W4R7_PANRE</name>
<dbReference type="Proteomes" id="UP000492821">
    <property type="component" value="Unassembled WGS sequence"/>
</dbReference>
<proteinExistence type="predicted"/>
<reference evidence="1" key="1">
    <citation type="journal article" date="2013" name="Genetics">
        <title>The draft genome and transcriptome of Panagrellus redivivus are shaped by the harsh demands of a free-living lifestyle.</title>
        <authorList>
            <person name="Srinivasan J."/>
            <person name="Dillman A.R."/>
            <person name="Macchietto M.G."/>
            <person name="Heikkinen L."/>
            <person name="Lakso M."/>
            <person name="Fracchia K.M."/>
            <person name="Antoshechkin I."/>
            <person name="Mortazavi A."/>
            <person name="Wong G."/>
            <person name="Sternberg P.W."/>
        </authorList>
    </citation>
    <scope>NUCLEOTIDE SEQUENCE [LARGE SCALE GENOMIC DNA]</scope>
    <source>
        <strain evidence="1">MT8872</strain>
    </source>
</reference>
<accession>A0A7E4W4R7</accession>
<evidence type="ECO:0000313" key="1">
    <source>
        <dbReference type="Proteomes" id="UP000492821"/>
    </source>
</evidence>
<dbReference type="WBParaSite" id="Pan_g6532.t1">
    <property type="protein sequence ID" value="Pan_g6532.t1"/>
    <property type="gene ID" value="Pan_g6532"/>
</dbReference>
<evidence type="ECO:0000313" key="2">
    <source>
        <dbReference type="WBParaSite" id="Pan_g6532.t1"/>
    </source>
</evidence>
<protein>
    <submittedName>
        <fullName evidence="2">Uncharacterized protein</fullName>
    </submittedName>
</protein>
<reference evidence="2" key="2">
    <citation type="submission" date="2020-10" db="UniProtKB">
        <authorList>
            <consortium name="WormBaseParasite"/>
        </authorList>
    </citation>
    <scope>IDENTIFICATION</scope>
</reference>
<dbReference type="AlphaFoldDB" id="A0A7E4W4R7"/>
<keyword evidence="1" id="KW-1185">Reference proteome</keyword>
<sequence>MPYPILTLPYPFAKRLRQLLTPLELQQLQIAAGNSIDSLKPVIVVWQYGAKALNTTLFLPIFEISVLVPKSVSCNHNLYELYKCVLLFDFFENCLIKSVLRYLRFCNYIIKMGHNYLLPQQ</sequence>
<organism evidence="1 2">
    <name type="scientific">Panagrellus redivivus</name>
    <name type="common">Microworm</name>
    <dbReference type="NCBI Taxonomy" id="6233"/>
    <lineage>
        <taxon>Eukaryota</taxon>
        <taxon>Metazoa</taxon>
        <taxon>Ecdysozoa</taxon>
        <taxon>Nematoda</taxon>
        <taxon>Chromadorea</taxon>
        <taxon>Rhabditida</taxon>
        <taxon>Tylenchina</taxon>
        <taxon>Panagrolaimomorpha</taxon>
        <taxon>Panagrolaimoidea</taxon>
        <taxon>Panagrolaimidae</taxon>
        <taxon>Panagrellus</taxon>
    </lineage>
</organism>